<organism evidence="1 2">
    <name type="scientific">Butyricimonas faecalis</name>
    <dbReference type="NCBI Taxonomy" id="2093856"/>
    <lineage>
        <taxon>Bacteria</taxon>
        <taxon>Pseudomonadati</taxon>
        <taxon>Bacteroidota</taxon>
        <taxon>Bacteroidia</taxon>
        <taxon>Bacteroidales</taxon>
        <taxon>Odoribacteraceae</taxon>
        <taxon>Butyricimonas</taxon>
    </lineage>
</organism>
<keyword evidence="2" id="KW-1185">Reference proteome</keyword>
<protein>
    <submittedName>
        <fullName evidence="1">Uncharacterized protein</fullName>
    </submittedName>
</protein>
<dbReference type="KEGG" id="buy:D8S85_18870"/>
<evidence type="ECO:0000313" key="2">
    <source>
        <dbReference type="Proteomes" id="UP000270673"/>
    </source>
</evidence>
<dbReference type="Pfam" id="PF20217">
    <property type="entry name" value="DUF6577"/>
    <property type="match status" value="1"/>
</dbReference>
<gene>
    <name evidence="1" type="ORF">D8S85_18870</name>
</gene>
<dbReference type="RefSeq" id="WP_106481999.1">
    <property type="nucleotide sequence ID" value="NZ_CP032819.1"/>
</dbReference>
<dbReference type="Proteomes" id="UP000270673">
    <property type="component" value="Chromosome"/>
</dbReference>
<reference evidence="1 2" key="1">
    <citation type="submission" date="2018-10" db="EMBL/GenBank/DDBJ databases">
        <title>Butyricimonas faecalis sp. nov., isolated from human faeces and emended description of the genus Butyricimonas.</title>
        <authorList>
            <person name="Le Roy T."/>
            <person name="Van der Smissen P."/>
            <person name="Paquot A."/>
            <person name="Delzenne N."/>
            <person name="Muccioli G."/>
            <person name="Collet J.-F."/>
            <person name="Cani P.D."/>
        </authorList>
    </citation>
    <scope>NUCLEOTIDE SEQUENCE [LARGE SCALE GENOMIC DNA]</scope>
    <source>
        <strain evidence="1 2">H184</strain>
    </source>
</reference>
<dbReference type="InterPro" id="IPR046484">
    <property type="entry name" value="DUF6577"/>
</dbReference>
<name>A0A3S9VXY9_9BACT</name>
<dbReference type="EMBL" id="CP032819">
    <property type="protein sequence ID" value="AZS31400.1"/>
    <property type="molecule type" value="Genomic_DNA"/>
</dbReference>
<dbReference type="OrthoDB" id="594275at2"/>
<dbReference type="AlphaFoldDB" id="A0A3S9VXY9"/>
<sequence>MNSKLQESKVKQLFTRQEVITNTDILYLYRKEEPEIPEATANWRIYHLVQKGIIQRIGRGKYREGKTLTFSPELSAKTIKAGKFIRKEYPYINYCIWELSIINSFSQHLINYNVIFLEVEREVIDSVYRALKDMRYKVVRIKDIKEDLSDFAGYICVRALVTEAPLLKEKSGQVASLEKILVDLYCDREFTPFQGNEIYHIYKNAFNDYTVNESTMLRYASRKEKKAEIEEIINSIKRQ</sequence>
<evidence type="ECO:0000313" key="1">
    <source>
        <dbReference type="EMBL" id="AZS31400.1"/>
    </source>
</evidence>
<accession>A0A3S9VXY9</accession>
<proteinExistence type="predicted"/>